<keyword evidence="4" id="KW-1185">Reference proteome</keyword>
<keyword evidence="2" id="KW-0472">Membrane</keyword>
<keyword evidence="2" id="KW-0812">Transmembrane</keyword>
<reference evidence="3 4" key="2">
    <citation type="journal article" date="2019" name="G3 (Bethesda)">
        <title>Hybrid Assembly of the Genome of the Entomopathogenic Nematode Steinernema carpocapsae Identifies the X-Chromosome.</title>
        <authorList>
            <person name="Serra L."/>
            <person name="Macchietto M."/>
            <person name="Macias-Munoz A."/>
            <person name="McGill C.J."/>
            <person name="Rodriguez I.M."/>
            <person name="Rodriguez B."/>
            <person name="Murad R."/>
            <person name="Mortazavi A."/>
        </authorList>
    </citation>
    <scope>NUCLEOTIDE SEQUENCE [LARGE SCALE GENOMIC DNA]</scope>
    <source>
        <strain evidence="3 4">ALL</strain>
    </source>
</reference>
<organism evidence="3 4">
    <name type="scientific">Steinernema carpocapsae</name>
    <name type="common">Entomopathogenic nematode</name>
    <dbReference type="NCBI Taxonomy" id="34508"/>
    <lineage>
        <taxon>Eukaryota</taxon>
        <taxon>Metazoa</taxon>
        <taxon>Ecdysozoa</taxon>
        <taxon>Nematoda</taxon>
        <taxon>Chromadorea</taxon>
        <taxon>Rhabditida</taxon>
        <taxon>Tylenchina</taxon>
        <taxon>Panagrolaimomorpha</taxon>
        <taxon>Strongyloidoidea</taxon>
        <taxon>Steinernematidae</taxon>
        <taxon>Steinernema</taxon>
    </lineage>
</organism>
<keyword evidence="2" id="KW-1133">Transmembrane helix</keyword>
<name>A0A4U5LZI8_STECR</name>
<proteinExistence type="predicted"/>
<evidence type="ECO:0000256" key="2">
    <source>
        <dbReference type="SAM" id="Phobius"/>
    </source>
</evidence>
<comment type="caution">
    <text evidence="3">The sequence shown here is derived from an EMBL/GenBank/DDBJ whole genome shotgun (WGS) entry which is preliminary data.</text>
</comment>
<feature type="transmembrane region" description="Helical" evidence="2">
    <location>
        <begin position="31"/>
        <end position="58"/>
    </location>
</feature>
<evidence type="ECO:0000313" key="3">
    <source>
        <dbReference type="EMBL" id="TKR61774.1"/>
    </source>
</evidence>
<sequence>MSSTLISSRLLYDMLGTEVGYRYPGFTVNIYFAYFQVLLFLSLIIYIMDSVLGCIIACKGSNQGFNQQGYPQGPNAGFNQQGFLGNLEMANQNGGNSANPGMNNPQAANPSFAPQRTIASSGTKAQETAEIPWFESLLYARVRVLNKANFGCAMR</sequence>
<accession>A0A4U5LZI8</accession>
<protein>
    <submittedName>
        <fullName evidence="3">Uncharacterized protein</fullName>
    </submittedName>
</protein>
<dbReference type="AlphaFoldDB" id="A0A4U5LZI8"/>
<evidence type="ECO:0000256" key="1">
    <source>
        <dbReference type="SAM" id="MobiDB-lite"/>
    </source>
</evidence>
<dbReference type="Proteomes" id="UP000298663">
    <property type="component" value="Unassembled WGS sequence"/>
</dbReference>
<dbReference type="EMBL" id="AZBU02000011">
    <property type="protein sequence ID" value="TKR61774.1"/>
    <property type="molecule type" value="Genomic_DNA"/>
</dbReference>
<feature type="region of interest" description="Disordered" evidence="1">
    <location>
        <begin position="94"/>
        <end position="114"/>
    </location>
</feature>
<gene>
    <name evidence="3" type="ORF">L596_028839</name>
</gene>
<reference evidence="3 4" key="1">
    <citation type="journal article" date="2015" name="Genome Biol.">
        <title>Comparative genomics of Steinernema reveals deeply conserved gene regulatory networks.</title>
        <authorList>
            <person name="Dillman A.R."/>
            <person name="Macchietto M."/>
            <person name="Porter C.F."/>
            <person name="Rogers A."/>
            <person name="Williams B."/>
            <person name="Antoshechkin I."/>
            <person name="Lee M.M."/>
            <person name="Goodwin Z."/>
            <person name="Lu X."/>
            <person name="Lewis E.E."/>
            <person name="Goodrich-Blair H."/>
            <person name="Stock S.P."/>
            <person name="Adams B.J."/>
            <person name="Sternberg P.W."/>
            <person name="Mortazavi A."/>
        </authorList>
    </citation>
    <scope>NUCLEOTIDE SEQUENCE [LARGE SCALE GENOMIC DNA]</scope>
    <source>
        <strain evidence="3 4">ALL</strain>
    </source>
</reference>
<evidence type="ECO:0000313" key="4">
    <source>
        <dbReference type="Proteomes" id="UP000298663"/>
    </source>
</evidence>